<dbReference type="AlphaFoldDB" id="A0A8J2NZY3"/>
<organism evidence="3 4">
    <name type="scientific">Allacma fusca</name>
    <dbReference type="NCBI Taxonomy" id="39272"/>
    <lineage>
        <taxon>Eukaryota</taxon>
        <taxon>Metazoa</taxon>
        <taxon>Ecdysozoa</taxon>
        <taxon>Arthropoda</taxon>
        <taxon>Hexapoda</taxon>
        <taxon>Collembola</taxon>
        <taxon>Symphypleona</taxon>
        <taxon>Sminthuridae</taxon>
        <taxon>Allacma</taxon>
    </lineage>
</organism>
<dbReference type="Proteomes" id="UP000708208">
    <property type="component" value="Unassembled WGS sequence"/>
</dbReference>
<evidence type="ECO:0000313" key="4">
    <source>
        <dbReference type="Proteomes" id="UP000708208"/>
    </source>
</evidence>
<evidence type="ECO:0000256" key="2">
    <source>
        <dbReference type="SAM" id="Phobius"/>
    </source>
</evidence>
<proteinExistence type="predicted"/>
<keyword evidence="2" id="KW-1133">Transmembrane helix</keyword>
<accession>A0A8J2NZY3</accession>
<feature type="transmembrane region" description="Helical" evidence="2">
    <location>
        <begin position="55"/>
        <end position="78"/>
    </location>
</feature>
<sequence length="162" mass="17218">MTTDQIIILKWWITSVNDIMTQIHTKTFPSAGDNTTANINECSAGRGRMEVKQTVVIKVLAALATVGILAGTTAYFVIDASKQDVTNDRLSTGLHSNNRTMVTNTTTTSATTTTTSTTPTTTTMSTTSTTPATTTVTANIANTIHSLPTESSYESYDDPATS</sequence>
<evidence type="ECO:0000313" key="3">
    <source>
        <dbReference type="EMBL" id="CAG7725628.1"/>
    </source>
</evidence>
<gene>
    <name evidence="3" type="ORF">AFUS01_LOCUS14578</name>
</gene>
<evidence type="ECO:0000256" key="1">
    <source>
        <dbReference type="SAM" id="MobiDB-lite"/>
    </source>
</evidence>
<keyword evidence="4" id="KW-1185">Reference proteome</keyword>
<comment type="caution">
    <text evidence="3">The sequence shown here is derived from an EMBL/GenBank/DDBJ whole genome shotgun (WGS) entry which is preliminary data.</text>
</comment>
<keyword evidence="2" id="KW-0472">Membrane</keyword>
<feature type="region of interest" description="Disordered" evidence="1">
    <location>
        <begin position="106"/>
        <end position="130"/>
    </location>
</feature>
<keyword evidence="2" id="KW-0812">Transmembrane</keyword>
<reference evidence="3" key="1">
    <citation type="submission" date="2021-06" db="EMBL/GenBank/DDBJ databases">
        <authorList>
            <person name="Hodson N. C."/>
            <person name="Mongue J. A."/>
            <person name="Jaron S. K."/>
        </authorList>
    </citation>
    <scope>NUCLEOTIDE SEQUENCE</scope>
</reference>
<name>A0A8J2NZY3_9HEXA</name>
<dbReference type="EMBL" id="CAJVCH010124624">
    <property type="protein sequence ID" value="CAG7725628.1"/>
    <property type="molecule type" value="Genomic_DNA"/>
</dbReference>
<protein>
    <submittedName>
        <fullName evidence="3">Uncharacterized protein</fullName>
    </submittedName>
</protein>